<evidence type="ECO:0000313" key="6">
    <source>
        <dbReference type="EMBL" id="AVI51887.1"/>
    </source>
</evidence>
<dbReference type="AlphaFoldDB" id="A0A2S0HYY6"/>
<evidence type="ECO:0000256" key="4">
    <source>
        <dbReference type="PROSITE-ProRule" id="PRU00510"/>
    </source>
</evidence>
<dbReference type="KEGG" id="aue:C5O00_12275"/>
<organism evidence="6 7">
    <name type="scientific">Pukyongia salina</name>
    <dbReference type="NCBI Taxonomy" id="2094025"/>
    <lineage>
        <taxon>Bacteria</taxon>
        <taxon>Pseudomonadati</taxon>
        <taxon>Bacteroidota</taxon>
        <taxon>Flavobacteriia</taxon>
        <taxon>Flavobacteriales</taxon>
        <taxon>Flavobacteriaceae</taxon>
        <taxon>Pukyongia</taxon>
    </lineage>
</organism>
<gene>
    <name evidence="6" type="ORF">C5O00_12275</name>
</gene>
<dbReference type="Proteomes" id="UP000238442">
    <property type="component" value="Chromosome"/>
</dbReference>
<dbReference type="PROSITE" id="PS51128">
    <property type="entry name" value="ZF_DKSA_2"/>
    <property type="match status" value="1"/>
</dbReference>
<feature type="domain" description="Zinc finger DksA/TraR C4-type" evidence="5">
    <location>
        <begin position="78"/>
        <end position="108"/>
    </location>
</feature>
<dbReference type="PANTHER" id="PTHR33823">
    <property type="entry name" value="RNA POLYMERASE-BINDING TRANSCRIPTION FACTOR DKSA-RELATED"/>
    <property type="match status" value="1"/>
</dbReference>
<dbReference type="SUPFAM" id="SSF57716">
    <property type="entry name" value="Glucocorticoid receptor-like (DNA-binding domain)"/>
    <property type="match status" value="1"/>
</dbReference>
<accession>A0A2S0HYY6</accession>
<evidence type="ECO:0000256" key="3">
    <source>
        <dbReference type="ARBA" id="ARBA00022833"/>
    </source>
</evidence>
<protein>
    <submittedName>
        <fullName evidence="6">TraR/DksA family transcriptional regulator</fullName>
    </submittedName>
</protein>
<dbReference type="Pfam" id="PF01258">
    <property type="entry name" value="zf-dskA_traR"/>
    <property type="match status" value="1"/>
</dbReference>
<keyword evidence="3" id="KW-0862">Zinc</keyword>
<keyword evidence="7" id="KW-1185">Reference proteome</keyword>
<dbReference type="EMBL" id="CP027062">
    <property type="protein sequence ID" value="AVI51887.1"/>
    <property type="molecule type" value="Genomic_DNA"/>
</dbReference>
<dbReference type="InterPro" id="IPR000962">
    <property type="entry name" value="Znf_DskA_TraR"/>
</dbReference>
<reference evidence="6 7" key="1">
    <citation type="submission" date="2018-02" db="EMBL/GenBank/DDBJ databases">
        <title>Genomic analysis of the strain RR4-38 isolated from a seawater recirculating aquaculture system.</title>
        <authorList>
            <person name="Kim Y.-S."/>
            <person name="Jang Y.H."/>
            <person name="Kim K.-H."/>
        </authorList>
    </citation>
    <scope>NUCLEOTIDE SEQUENCE [LARGE SCALE GENOMIC DNA]</scope>
    <source>
        <strain evidence="6 7">RR4-38</strain>
    </source>
</reference>
<evidence type="ECO:0000256" key="2">
    <source>
        <dbReference type="ARBA" id="ARBA00022771"/>
    </source>
</evidence>
<name>A0A2S0HYY6_9FLAO</name>
<dbReference type="OrthoDB" id="1121111at2"/>
<evidence type="ECO:0000256" key="1">
    <source>
        <dbReference type="ARBA" id="ARBA00022723"/>
    </source>
</evidence>
<sequence>MKDKKQVKQRIIDEIEATNILVEKYRDLTKPIAPENAIGRVSRMDAINNKSVNEAALRKAENKLNNLQVALSKIDDPDFGYCISCKKEIPLGRILLMPHAVSCVNCAR</sequence>
<dbReference type="Gene3D" id="1.20.120.910">
    <property type="entry name" value="DksA, coiled-coil domain"/>
    <property type="match status" value="1"/>
</dbReference>
<feature type="zinc finger region" description="dksA C4-type" evidence="4">
    <location>
        <begin position="82"/>
        <end position="106"/>
    </location>
</feature>
<keyword evidence="2" id="KW-0863">Zinc-finger</keyword>
<evidence type="ECO:0000259" key="5">
    <source>
        <dbReference type="Pfam" id="PF01258"/>
    </source>
</evidence>
<proteinExistence type="predicted"/>
<dbReference type="PANTHER" id="PTHR33823:SF4">
    <property type="entry name" value="GENERAL STRESS PROTEIN 16O"/>
    <property type="match status" value="1"/>
</dbReference>
<dbReference type="GO" id="GO:0008270">
    <property type="term" value="F:zinc ion binding"/>
    <property type="evidence" value="ECO:0007669"/>
    <property type="project" value="UniProtKB-KW"/>
</dbReference>
<evidence type="ECO:0000313" key="7">
    <source>
        <dbReference type="Proteomes" id="UP000238442"/>
    </source>
</evidence>
<dbReference type="RefSeq" id="WP_105217127.1">
    <property type="nucleotide sequence ID" value="NZ_CP027062.1"/>
</dbReference>
<keyword evidence="1" id="KW-0479">Metal-binding</keyword>